<evidence type="ECO:0000256" key="1">
    <source>
        <dbReference type="ARBA" id="ARBA00000032"/>
    </source>
</evidence>
<evidence type="ECO:0000256" key="3">
    <source>
        <dbReference type="ARBA" id="ARBA00012646"/>
    </source>
</evidence>
<dbReference type="GO" id="GO:0003993">
    <property type="term" value="F:acid phosphatase activity"/>
    <property type="evidence" value="ECO:0007669"/>
    <property type="project" value="UniProtKB-EC"/>
</dbReference>
<keyword evidence="9" id="KW-1185">Reference proteome</keyword>
<dbReference type="PROSITE" id="PS00778">
    <property type="entry name" value="HIS_ACID_PHOSPHAT_2"/>
    <property type="match status" value="1"/>
</dbReference>
<reference evidence="10" key="1">
    <citation type="submission" date="2016-06" db="UniProtKB">
        <authorList>
            <consortium name="WormBaseParasite"/>
        </authorList>
    </citation>
    <scope>IDENTIFICATION</scope>
</reference>
<keyword evidence="6" id="KW-1015">Disulfide bond</keyword>
<keyword evidence="7" id="KW-0325">Glycoprotein</keyword>
<dbReference type="InterPro" id="IPR033379">
    <property type="entry name" value="Acid_Pase_AS"/>
</dbReference>
<dbReference type="InterPro" id="IPR050645">
    <property type="entry name" value="Histidine_acid_phosphatase"/>
</dbReference>
<keyword evidence="4" id="KW-0732">Signal</keyword>
<accession>A0A183D3M6</accession>
<dbReference type="Pfam" id="PF00328">
    <property type="entry name" value="His_Phos_2"/>
    <property type="match status" value="1"/>
</dbReference>
<dbReference type="CDD" id="cd07061">
    <property type="entry name" value="HP_HAP_like"/>
    <property type="match status" value="1"/>
</dbReference>
<dbReference type="SUPFAM" id="SSF53254">
    <property type="entry name" value="Phosphoglycerate mutase-like"/>
    <property type="match status" value="1"/>
</dbReference>
<dbReference type="PANTHER" id="PTHR11567">
    <property type="entry name" value="ACID PHOSPHATASE-RELATED"/>
    <property type="match status" value="1"/>
</dbReference>
<evidence type="ECO:0000256" key="6">
    <source>
        <dbReference type="ARBA" id="ARBA00023157"/>
    </source>
</evidence>
<evidence type="ECO:0000256" key="5">
    <source>
        <dbReference type="ARBA" id="ARBA00022801"/>
    </source>
</evidence>
<name>A0A183D3M6_9BILA</name>
<organism evidence="10">
    <name type="scientific">Gongylonema pulchrum</name>
    <dbReference type="NCBI Taxonomy" id="637853"/>
    <lineage>
        <taxon>Eukaryota</taxon>
        <taxon>Metazoa</taxon>
        <taxon>Ecdysozoa</taxon>
        <taxon>Nematoda</taxon>
        <taxon>Chromadorea</taxon>
        <taxon>Rhabditida</taxon>
        <taxon>Spirurina</taxon>
        <taxon>Spiruromorpha</taxon>
        <taxon>Spiruroidea</taxon>
        <taxon>Gongylonematidae</taxon>
        <taxon>Gongylonema</taxon>
    </lineage>
</organism>
<evidence type="ECO:0000256" key="2">
    <source>
        <dbReference type="ARBA" id="ARBA00005375"/>
    </source>
</evidence>
<gene>
    <name evidence="8" type="ORF">GPUH_LOCUS3317</name>
</gene>
<dbReference type="PANTHER" id="PTHR11567:SF211">
    <property type="entry name" value="PROSTATIC ACID PHOSPHATASE"/>
    <property type="match status" value="1"/>
</dbReference>
<dbReference type="Proteomes" id="UP000271098">
    <property type="component" value="Unassembled WGS sequence"/>
</dbReference>
<dbReference type="WBParaSite" id="GPUH_0000332301-mRNA-1">
    <property type="protein sequence ID" value="GPUH_0000332301-mRNA-1"/>
    <property type="gene ID" value="GPUH_0000332301"/>
</dbReference>
<evidence type="ECO:0000256" key="7">
    <source>
        <dbReference type="ARBA" id="ARBA00023180"/>
    </source>
</evidence>
<protein>
    <recommendedName>
        <fullName evidence="3">acid phosphatase</fullName>
        <ecNumber evidence="3">3.1.3.2</ecNumber>
    </recommendedName>
</protein>
<proteinExistence type="inferred from homology"/>
<dbReference type="OrthoDB" id="258392at2759"/>
<evidence type="ECO:0000313" key="8">
    <source>
        <dbReference type="EMBL" id="VDK39015.1"/>
    </source>
</evidence>
<comment type="similarity">
    <text evidence="2">Belongs to the histidine acid phosphatase family.</text>
</comment>
<comment type="catalytic activity">
    <reaction evidence="1">
        <text>a phosphate monoester + H2O = an alcohol + phosphate</text>
        <dbReference type="Rhea" id="RHEA:15017"/>
        <dbReference type="ChEBI" id="CHEBI:15377"/>
        <dbReference type="ChEBI" id="CHEBI:30879"/>
        <dbReference type="ChEBI" id="CHEBI:43474"/>
        <dbReference type="ChEBI" id="CHEBI:67140"/>
        <dbReference type="EC" id="3.1.3.2"/>
    </reaction>
</comment>
<dbReference type="AlphaFoldDB" id="A0A183D3M6"/>
<sequence>MRTIDIIKEFKRVGRISEYDTQEKARLKGGLLLGDMLDRFRNISVGTSTAVRKMHLYSAHDATITALLYALNLGDGLLVPYAACLFMELYRAGNDEAVVKTDRKAEISSEETVEFMETQKFLQIFYKNETESVHELSVPECTEPCTLDQLINLTEKTTVHTLKELNQVTHRLISATYQ</sequence>
<keyword evidence="5" id="KW-0378">Hydrolase</keyword>
<dbReference type="InterPro" id="IPR000560">
    <property type="entry name" value="His_Pase_clade-2"/>
</dbReference>
<evidence type="ECO:0000256" key="4">
    <source>
        <dbReference type="ARBA" id="ARBA00022729"/>
    </source>
</evidence>
<dbReference type="EC" id="3.1.3.2" evidence="3"/>
<dbReference type="Gene3D" id="3.40.50.1240">
    <property type="entry name" value="Phosphoglycerate mutase-like"/>
    <property type="match status" value="1"/>
</dbReference>
<reference evidence="8 9" key="2">
    <citation type="submission" date="2018-11" db="EMBL/GenBank/DDBJ databases">
        <authorList>
            <consortium name="Pathogen Informatics"/>
        </authorList>
    </citation>
    <scope>NUCLEOTIDE SEQUENCE [LARGE SCALE GENOMIC DNA]</scope>
</reference>
<dbReference type="InterPro" id="IPR029033">
    <property type="entry name" value="His_PPase_superfam"/>
</dbReference>
<evidence type="ECO:0000313" key="10">
    <source>
        <dbReference type="WBParaSite" id="GPUH_0000332301-mRNA-1"/>
    </source>
</evidence>
<evidence type="ECO:0000313" key="9">
    <source>
        <dbReference type="Proteomes" id="UP000271098"/>
    </source>
</evidence>
<dbReference type="EMBL" id="UYRT01005601">
    <property type="protein sequence ID" value="VDK39015.1"/>
    <property type="molecule type" value="Genomic_DNA"/>
</dbReference>